<evidence type="ECO:0000256" key="1">
    <source>
        <dbReference type="ARBA" id="ARBA00005199"/>
    </source>
</evidence>
<comment type="catalytic activity">
    <reaction evidence="4">
        <text>alpha,alpha-trehalose 6-phosphate + H2O = alpha,alpha-trehalose + phosphate</text>
        <dbReference type="Rhea" id="RHEA:23420"/>
        <dbReference type="ChEBI" id="CHEBI:15377"/>
        <dbReference type="ChEBI" id="CHEBI:16551"/>
        <dbReference type="ChEBI" id="CHEBI:43474"/>
        <dbReference type="ChEBI" id="CHEBI:58429"/>
        <dbReference type="EC" id="3.1.3.12"/>
    </reaction>
</comment>
<dbReference type="NCBIfam" id="TIGR00685">
    <property type="entry name" value="T6PP"/>
    <property type="match status" value="1"/>
</dbReference>
<dbReference type="KEGG" id="tbv:H9L17_13570"/>
<comment type="pathway">
    <text evidence="1 4">Glycan biosynthesis; trehalose biosynthesis.</text>
</comment>
<organism evidence="5 6">
    <name type="scientific">Thermomonas brevis</name>
    <dbReference type="NCBI Taxonomy" id="215691"/>
    <lineage>
        <taxon>Bacteria</taxon>
        <taxon>Pseudomonadati</taxon>
        <taxon>Pseudomonadota</taxon>
        <taxon>Gammaproteobacteria</taxon>
        <taxon>Lysobacterales</taxon>
        <taxon>Lysobacteraceae</taxon>
        <taxon>Thermomonas</taxon>
    </lineage>
</organism>
<dbReference type="EMBL" id="CP060711">
    <property type="protein sequence ID" value="QNN46188.1"/>
    <property type="molecule type" value="Genomic_DNA"/>
</dbReference>
<dbReference type="InterPro" id="IPR003337">
    <property type="entry name" value="Trehalose_PPase"/>
</dbReference>
<dbReference type="PANTHER" id="PTHR43768">
    <property type="entry name" value="TREHALOSE 6-PHOSPHATE PHOSPHATASE"/>
    <property type="match status" value="1"/>
</dbReference>
<proteinExistence type="inferred from homology"/>
<dbReference type="GO" id="GO:0000287">
    <property type="term" value="F:magnesium ion binding"/>
    <property type="evidence" value="ECO:0007669"/>
    <property type="project" value="UniProtKB-ARBA"/>
</dbReference>
<evidence type="ECO:0000256" key="2">
    <source>
        <dbReference type="ARBA" id="ARBA00008770"/>
    </source>
</evidence>
<dbReference type="UniPathway" id="UPA00299"/>
<dbReference type="AlphaFoldDB" id="A0A7G9QS63"/>
<dbReference type="InterPro" id="IPR023214">
    <property type="entry name" value="HAD_sf"/>
</dbReference>
<dbReference type="PANTHER" id="PTHR43768:SF3">
    <property type="entry name" value="TREHALOSE 6-PHOSPHATE PHOSPHATASE"/>
    <property type="match status" value="1"/>
</dbReference>
<dbReference type="NCBIfam" id="TIGR01484">
    <property type="entry name" value="HAD-SF-IIB"/>
    <property type="match status" value="1"/>
</dbReference>
<dbReference type="GO" id="GO:0004805">
    <property type="term" value="F:trehalose-phosphatase activity"/>
    <property type="evidence" value="ECO:0007669"/>
    <property type="project" value="UniProtKB-EC"/>
</dbReference>
<dbReference type="GO" id="GO:0005992">
    <property type="term" value="P:trehalose biosynthetic process"/>
    <property type="evidence" value="ECO:0007669"/>
    <property type="project" value="UniProtKB-UniPathway"/>
</dbReference>
<dbReference type="InterPro" id="IPR036412">
    <property type="entry name" value="HAD-like_sf"/>
</dbReference>
<keyword evidence="3 4" id="KW-0378">Hydrolase</keyword>
<keyword evidence="4" id="KW-0460">Magnesium</keyword>
<name>A0A7G9QS63_9GAMM</name>
<evidence type="ECO:0000256" key="3">
    <source>
        <dbReference type="ARBA" id="ARBA00022801"/>
    </source>
</evidence>
<dbReference type="Pfam" id="PF02358">
    <property type="entry name" value="Trehalose_PPase"/>
    <property type="match status" value="1"/>
</dbReference>
<dbReference type="Proteomes" id="UP000515977">
    <property type="component" value="Chromosome"/>
</dbReference>
<keyword evidence="4" id="KW-0479">Metal-binding</keyword>
<comment type="function">
    <text evidence="4">Removes the phosphate from trehalose 6-phosphate to produce free trehalose.</text>
</comment>
<dbReference type="RefSeq" id="WP_187569950.1">
    <property type="nucleotide sequence ID" value="NZ_CP060711.1"/>
</dbReference>
<evidence type="ECO:0000256" key="4">
    <source>
        <dbReference type="RuleBase" id="RU361117"/>
    </source>
</evidence>
<reference evidence="5 6" key="1">
    <citation type="submission" date="2020-08" db="EMBL/GenBank/DDBJ databases">
        <title>Genome sequence of Thermomonas brevis KACC 16975T.</title>
        <authorList>
            <person name="Hyun D.-W."/>
            <person name="Bae J.-W."/>
        </authorList>
    </citation>
    <scope>NUCLEOTIDE SEQUENCE [LARGE SCALE GENOMIC DNA]</scope>
    <source>
        <strain evidence="5 6">KACC 16975</strain>
    </source>
</reference>
<protein>
    <recommendedName>
        <fullName evidence="4">Trehalose 6-phosphate phosphatase</fullName>
        <ecNumber evidence="4">3.1.3.12</ecNumber>
    </recommendedName>
</protein>
<dbReference type="Gene3D" id="3.30.70.1020">
    <property type="entry name" value="Trehalose-6-phosphate phosphatase related protein, domain 2"/>
    <property type="match status" value="1"/>
</dbReference>
<comment type="cofactor">
    <cofactor evidence="4">
        <name>Mg(2+)</name>
        <dbReference type="ChEBI" id="CHEBI:18420"/>
    </cofactor>
</comment>
<gene>
    <name evidence="5" type="primary">otsB</name>
    <name evidence="5" type="ORF">H9L17_13570</name>
</gene>
<dbReference type="InterPro" id="IPR006379">
    <property type="entry name" value="HAD-SF_hydro_IIB"/>
</dbReference>
<evidence type="ECO:0000313" key="6">
    <source>
        <dbReference type="Proteomes" id="UP000515977"/>
    </source>
</evidence>
<dbReference type="SUPFAM" id="SSF56784">
    <property type="entry name" value="HAD-like"/>
    <property type="match status" value="1"/>
</dbReference>
<sequence length="262" mass="27614">MPDADIAARLPAPPPLSDDCALFLDVDGCLLDFHDDPASVRAEPPLVARLDAIARRLDGALALVSGRSIASLDRMFAPGAFAAGGLHGLERRAAGSMPAPEAAVPAFDRAAWTKLVADARAWMAGHPRAVVEDKQRTLALHWRAAPEAEGDARAFAALALARLPGYQLQPGNRVLELRPAGADKGGAIAAFLSEPPFAGRTPVFAGDDLTDEPGFALVNERAGISIVVGDRRPTQAAYRLADPAGVRRWLEQWPGDGREASA</sequence>
<dbReference type="InterPro" id="IPR044651">
    <property type="entry name" value="OTSB-like"/>
</dbReference>
<comment type="similarity">
    <text evidence="2 4">Belongs to the trehalose phosphatase family.</text>
</comment>
<keyword evidence="6" id="KW-1185">Reference proteome</keyword>
<dbReference type="EC" id="3.1.3.12" evidence="4"/>
<evidence type="ECO:0000313" key="5">
    <source>
        <dbReference type="EMBL" id="QNN46188.1"/>
    </source>
</evidence>
<dbReference type="Gene3D" id="3.40.50.1000">
    <property type="entry name" value="HAD superfamily/HAD-like"/>
    <property type="match status" value="1"/>
</dbReference>
<accession>A0A7G9QS63</accession>